<evidence type="ECO:0000313" key="1">
    <source>
        <dbReference type="EMBL" id="CAJ0595446.1"/>
    </source>
</evidence>
<reference evidence="1" key="1">
    <citation type="submission" date="2023-07" db="EMBL/GenBank/DDBJ databases">
        <authorList>
            <consortium name="CYATHOMIX"/>
        </authorList>
    </citation>
    <scope>NUCLEOTIDE SEQUENCE</scope>
    <source>
        <strain evidence="1">N/A</strain>
    </source>
</reference>
<evidence type="ECO:0000313" key="2">
    <source>
        <dbReference type="Proteomes" id="UP001176961"/>
    </source>
</evidence>
<dbReference type="EMBL" id="CATQJL010000112">
    <property type="protein sequence ID" value="CAJ0595446.1"/>
    <property type="molecule type" value="Genomic_DNA"/>
</dbReference>
<gene>
    <name evidence="1" type="ORF">CYNAS_LOCUS7429</name>
</gene>
<proteinExistence type="predicted"/>
<name>A0AA36M2L7_CYLNA</name>
<accession>A0AA36M2L7</accession>
<dbReference type="Proteomes" id="UP001176961">
    <property type="component" value="Unassembled WGS sequence"/>
</dbReference>
<organism evidence="1 2">
    <name type="scientific">Cylicocyclus nassatus</name>
    <name type="common">Nematode worm</name>
    <dbReference type="NCBI Taxonomy" id="53992"/>
    <lineage>
        <taxon>Eukaryota</taxon>
        <taxon>Metazoa</taxon>
        <taxon>Ecdysozoa</taxon>
        <taxon>Nematoda</taxon>
        <taxon>Chromadorea</taxon>
        <taxon>Rhabditida</taxon>
        <taxon>Rhabditina</taxon>
        <taxon>Rhabditomorpha</taxon>
        <taxon>Strongyloidea</taxon>
        <taxon>Strongylidae</taxon>
        <taxon>Cylicocyclus</taxon>
    </lineage>
</organism>
<dbReference type="AlphaFoldDB" id="A0AA36M2L7"/>
<sequence>MRGNYRYPVCGRNYSDIYIPSMGAADGANSLRKDIENNGPFSVGWSALTGNLQEVQADGHYVKYFADDMWEGNFTFLGWSSTNWTLVITDAGQSLTDKQLLVQEADALALINLTAAARWRNVTGLNYYL</sequence>
<comment type="caution">
    <text evidence="1">The sequence shown here is derived from an EMBL/GenBank/DDBJ whole genome shotgun (WGS) entry which is preliminary data.</text>
</comment>
<keyword evidence="2" id="KW-1185">Reference proteome</keyword>
<protein>
    <submittedName>
        <fullName evidence="1">Uncharacterized protein</fullName>
    </submittedName>
</protein>